<evidence type="ECO:0000313" key="10">
    <source>
        <dbReference type="Proteomes" id="UP000192678"/>
    </source>
</evidence>
<dbReference type="GO" id="GO:0009055">
    <property type="term" value="F:electron transfer activity"/>
    <property type="evidence" value="ECO:0007669"/>
    <property type="project" value="InterPro"/>
</dbReference>
<evidence type="ECO:0000256" key="7">
    <source>
        <dbReference type="SAM" id="SignalP"/>
    </source>
</evidence>
<dbReference type="STRING" id="475255.SAMN04488101_104181"/>
<keyword evidence="5 6" id="KW-0408">Iron</keyword>
<feature type="domain" description="Cytochrome c" evidence="8">
    <location>
        <begin position="47"/>
        <end position="132"/>
    </location>
</feature>
<dbReference type="RefSeq" id="WP_084289289.1">
    <property type="nucleotide sequence ID" value="NZ_FWYB01000004.1"/>
</dbReference>
<accession>A0A1W2CQ07</accession>
<evidence type="ECO:0000256" key="4">
    <source>
        <dbReference type="ARBA" id="ARBA00022982"/>
    </source>
</evidence>
<dbReference type="PRINTS" id="PR00606">
    <property type="entry name" value="CYTCHROMECID"/>
</dbReference>
<sequence>MKRILIIPVIAFFALAPNLGFSQTTKKKTSTGVKISTSSAKTTATPAEIAEGKALIAKSDCLACHKIDTKLVGPAYKNVAVKYPAIAENYDQLANKIIKGGAGVWGQVPMSPHSSLSLNDARKMTKYILSIR</sequence>
<keyword evidence="1" id="KW-0813">Transport</keyword>
<evidence type="ECO:0000256" key="5">
    <source>
        <dbReference type="ARBA" id="ARBA00023004"/>
    </source>
</evidence>
<evidence type="ECO:0000256" key="6">
    <source>
        <dbReference type="PIRSR" id="PIRSR602324-1"/>
    </source>
</evidence>
<dbReference type="OrthoDB" id="9814063at2"/>
<organism evidence="9 10">
    <name type="scientific">Pedobacter nyackensis</name>
    <dbReference type="NCBI Taxonomy" id="475255"/>
    <lineage>
        <taxon>Bacteria</taxon>
        <taxon>Pseudomonadati</taxon>
        <taxon>Bacteroidota</taxon>
        <taxon>Sphingobacteriia</taxon>
        <taxon>Sphingobacteriales</taxon>
        <taxon>Sphingobacteriaceae</taxon>
        <taxon>Pedobacter</taxon>
    </lineage>
</organism>
<evidence type="ECO:0000256" key="2">
    <source>
        <dbReference type="ARBA" id="ARBA00022617"/>
    </source>
</evidence>
<dbReference type="GO" id="GO:0005506">
    <property type="term" value="F:iron ion binding"/>
    <property type="evidence" value="ECO:0007669"/>
    <property type="project" value="InterPro"/>
</dbReference>
<dbReference type="SUPFAM" id="SSF46626">
    <property type="entry name" value="Cytochrome c"/>
    <property type="match status" value="1"/>
</dbReference>
<keyword evidence="3 6" id="KW-0479">Metal-binding</keyword>
<dbReference type="Pfam" id="PF00034">
    <property type="entry name" value="Cytochrom_C"/>
    <property type="match status" value="1"/>
</dbReference>
<dbReference type="Proteomes" id="UP000192678">
    <property type="component" value="Unassembled WGS sequence"/>
</dbReference>
<feature type="signal peptide" evidence="7">
    <location>
        <begin position="1"/>
        <end position="22"/>
    </location>
</feature>
<dbReference type="EMBL" id="FWYB01000004">
    <property type="protein sequence ID" value="SMC87299.1"/>
    <property type="molecule type" value="Genomic_DNA"/>
</dbReference>
<reference evidence="9 10" key="1">
    <citation type="submission" date="2017-04" db="EMBL/GenBank/DDBJ databases">
        <authorList>
            <person name="Afonso C.L."/>
            <person name="Miller P.J."/>
            <person name="Scott M.A."/>
            <person name="Spackman E."/>
            <person name="Goraichik I."/>
            <person name="Dimitrov K.M."/>
            <person name="Suarez D.L."/>
            <person name="Swayne D.E."/>
        </authorList>
    </citation>
    <scope>NUCLEOTIDE SEQUENCE [LARGE SCALE GENOMIC DNA]</scope>
    <source>
        <strain evidence="9 10">DSM 19625</strain>
    </source>
</reference>
<evidence type="ECO:0000256" key="3">
    <source>
        <dbReference type="ARBA" id="ARBA00022723"/>
    </source>
</evidence>
<feature type="chain" id="PRO_5012958390" evidence="7">
    <location>
        <begin position="23"/>
        <end position="132"/>
    </location>
</feature>
<evidence type="ECO:0000259" key="8">
    <source>
        <dbReference type="PROSITE" id="PS51007"/>
    </source>
</evidence>
<dbReference type="InterPro" id="IPR009056">
    <property type="entry name" value="Cyt_c-like_dom"/>
</dbReference>
<dbReference type="PROSITE" id="PS51007">
    <property type="entry name" value="CYTC"/>
    <property type="match status" value="1"/>
</dbReference>
<protein>
    <submittedName>
        <fullName evidence="9">Cytochrome c</fullName>
    </submittedName>
</protein>
<dbReference type="Gene3D" id="1.10.760.10">
    <property type="entry name" value="Cytochrome c-like domain"/>
    <property type="match status" value="1"/>
</dbReference>
<gene>
    <name evidence="9" type="ORF">SAMN04488101_104181</name>
</gene>
<keyword evidence="7" id="KW-0732">Signal</keyword>
<name>A0A1W2CQ07_9SPHI</name>
<dbReference type="InterPro" id="IPR002324">
    <property type="entry name" value="Cyt_c_ID"/>
</dbReference>
<keyword evidence="2 6" id="KW-0349">Heme</keyword>
<feature type="binding site" description="covalent" evidence="6">
    <location>
        <position position="65"/>
    </location>
    <ligand>
        <name>heme c</name>
        <dbReference type="ChEBI" id="CHEBI:61717"/>
    </ligand>
</feature>
<comment type="PTM">
    <text evidence="6">Binds 1 heme c group covalently per subunit.</text>
</comment>
<dbReference type="AlphaFoldDB" id="A0A1W2CQ07"/>
<dbReference type="GO" id="GO:0020037">
    <property type="term" value="F:heme binding"/>
    <property type="evidence" value="ECO:0007669"/>
    <property type="project" value="InterPro"/>
</dbReference>
<evidence type="ECO:0000313" key="9">
    <source>
        <dbReference type="EMBL" id="SMC87299.1"/>
    </source>
</evidence>
<keyword evidence="10" id="KW-1185">Reference proteome</keyword>
<proteinExistence type="predicted"/>
<evidence type="ECO:0000256" key="1">
    <source>
        <dbReference type="ARBA" id="ARBA00022448"/>
    </source>
</evidence>
<keyword evidence="4" id="KW-0249">Electron transport</keyword>
<feature type="binding site" description="covalent" evidence="6">
    <location>
        <position position="110"/>
    </location>
    <ligand>
        <name>heme c</name>
        <dbReference type="ChEBI" id="CHEBI:61717"/>
    </ligand>
</feature>
<feature type="binding site" description="covalent" evidence="6">
    <location>
        <position position="61"/>
    </location>
    <ligand>
        <name>heme c</name>
        <dbReference type="ChEBI" id="CHEBI:61717"/>
    </ligand>
</feature>
<dbReference type="InterPro" id="IPR036909">
    <property type="entry name" value="Cyt_c-like_dom_sf"/>
</dbReference>